<dbReference type="EMBL" id="JAVDYJ010000001">
    <property type="protein sequence ID" value="MDR7346632.1"/>
    <property type="molecule type" value="Genomic_DNA"/>
</dbReference>
<evidence type="ECO:0000256" key="1">
    <source>
        <dbReference type="SAM" id="Phobius"/>
    </source>
</evidence>
<protein>
    <submittedName>
        <fullName evidence="2">Uncharacterized protein</fullName>
    </submittedName>
</protein>
<feature type="transmembrane region" description="Helical" evidence="1">
    <location>
        <begin position="32"/>
        <end position="53"/>
    </location>
</feature>
<evidence type="ECO:0000313" key="3">
    <source>
        <dbReference type="Proteomes" id="UP001183794"/>
    </source>
</evidence>
<reference evidence="2 3" key="1">
    <citation type="submission" date="2023-07" db="EMBL/GenBank/DDBJ databases">
        <title>Sequencing the genomes of 1000 actinobacteria strains.</title>
        <authorList>
            <person name="Klenk H.-P."/>
        </authorList>
    </citation>
    <scope>NUCLEOTIDE SEQUENCE [LARGE SCALE GENOMIC DNA]</scope>
    <source>
        <strain evidence="2 3">DSM 22966</strain>
    </source>
</reference>
<keyword evidence="1" id="KW-0472">Membrane</keyword>
<sequence length="96" mass="10210">MLEIVMMVICIVLLFNLVTAMVVLGRRSKDNSWLLALLLTGTTGAAVAALVAISVSDQPARFVDLSLILMGLASLPVVMRMMLSRNTAGQDGDHAP</sequence>
<proteinExistence type="predicted"/>
<keyword evidence="1" id="KW-0812">Transmembrane</keyword>
<accession>A0ABU2AZ53</accession>
<evidence type="ECO:0000313" key="2">
    <source>
        <dbReference type="EMBL" id="MDR7346632.1"/>
    </source>
</evidence>
<feature type="transmembrane region" description="Helical" evidence="1">
    <location>
        <begin position="6"/>
        <end position="25"/>
    </location>
</feature>
<dbReference type="Proteomes" id="UP001183794">
    <property type="component" value="Unassembled WGS sequence"/>
</dbReference>
<organism evidence="2 3">
    <name type="scientific">Enteractinococcus fodinae</name>
    <dbReference type="NCBI Taxonomy" id="684663"/>
    <lineage>
        <taxon>Bacteria</taxon>
        <taxon>Bacillati</taxon>
        <taxon>Actinomycetota</taxon>
        <taxon>Actinomycetes</taxon>
        <taxon>Micrococcales</taxon>
        <taxon>Micrococcaceae</taxon>
    </lineage>
</organism>
<keyword evidence="3" id="KW-1185">Reference proteome</keyword>
<name>A0ABU2AZ53_9MICC</name>
<gene>
    <name evidence="2" type="ORF">J2S62_000889</name>
</gene>
<keyword evidence="1" id="KW-1133">Transmembrane helix</keyword>
<feature type="transmembrane region" description="Helical" evidence="1">
    <location>
        <begin position="65"/>
        <end position="83"/>
    </location>
</feature>
<comment type="caution">
    <text evidence="2">The sequence shown here is derived from an EMBL/GenBank/DDBJ whole genome shotgun (WGS) entry which is preliminary data.</text>
</comment>